<dbReference type="EMBL" id="CM051400">
    <property type="protein sequence ID" value="KAJ4713973.1"/>
    <property type="molecule type" value="Genomic_DNA"/>
</dbReference>
<keyword evidence="2" id="KW-1185">Reference proteome</keyword>
<proteinExistence type="predicted"/>
<sequence length="256" mass="29760">MPGMILGPFDGIFCLFESYSFITLWNLATREYRVLPKCRATLRQNTIVNSSNVGFGLDPISNDFKLVLILTLFDKKRSVLCDFSHVVVYNLSTNSWRNLEGFDMNYDFLLETFDSTYLNGVCYWLTKQDFQFKVILSFDMSNEVFQEIQHPSSIPESADRTLGLHIDYLAVLVLDENYFEIWIMKEKRWTKHLSVGPFIEVEKPLAFWKKGSFLVESSTGDLLLYDPITREMRNLGLQNCWFAVLYKENLLTIKGG</sequence>
<reference evidence="1 2" key="1">
    <citation type="journal article" date="2023" name="Science">
        <title>Complex scaffold remodeling in plant triterpene biosynthesis.</title>
        <authorList>
            <person name="De La Pena R."/>
            <person name="Hodgson H."/>
            <person name="Liu J.C."/>
            <person name="Stephenson M.J."/>
            <person name="Martin A.C."/>
            <person name="Owen C."/>
            <person name="Harkess A."/>
            <person name="Leebens-Mack J."/>
            <person name="Jimenez L.E."/>
            <person name="Osbourn A."/>
            <person name="Sattely E.S."/>
        </authorList>
    </citation>
    <scope>NUCLEOTIDE SEQUENCE [LARGE SCALE GENOMIC DNA]</scope>
    <source>
        <strain evidence="2">cv. JPN11</strain>
        <tissue evidence="1">Leaf</tissue>
    </source>
</reference>
<organism evidence="1 2">
    <name type="scientific">Melia azedarach</name>
    <name type="common">Chinaberry tree</name>
    <dbReference type="NCBI Taxonomy" id="155640"/>
    <lineage>
        <taxon>Eukaryota</taxon>
        <taxon>Viridiplantae</taxon>
        <taxon>Streptophyta</taxon>
        <taxon>Embryophyta</taxon>
        <taxon>Tracheophyta</taxon>
        <taxon>Spermatophyta</taxon>
        <taxon>Magnoliopsida</taxon>
        <taxon>eudicotyledons</taxon>
        <taxon>Gunneridae</taxon>
        <taxon>Pentapetalae</taxon>
        <taxon>rosids</taxon>
        <taxon>malvids</taxon>
        <taxon>Sapindales</taxon>
        <taxon>Meliaceae</taxon>
        <taxon>Melia</taxon>
    </lineage>
</organism>
<evidence type="ECO:0000313" key="2">
    <source>
        <dbReference type="Proteomes" id="UP001164539"/>
    </source>
</evidence>
<name>A0ACC1XRL9_MELAZ</name>
<protein>
    <submittedName>
        <fullName evidence="1">F-box protein</fullName>
    </submittedName>
</protein>
<gene>
    <name evidence="1" type="ORF">OWV82_012528</name>
</gene>
<evidence type="ECO:0000313" key="1">
    <source>
        <dbReference type="EMBL" id="KAJ4713973.1"/>
    </source>
</evidence>
<comment type="caution">
    <text evidence="1">The sequence shown here is derived from an EMBL/GenBank/DDBJ whole genome shotgun (WGS) entry which is preliminary data.</text>
</comment>
<dbReference type="Proteomes" id="UP001164539">
    <property type="component" value="Chromosome 7"/>
</dbReference>
<accession>A0ACC1XRL9</accession>